<evidence type="ECO:0000256" key="3">
    <source>
        <dbReference type="SAM" id="MobiDB-lite"/>
    </source>
</evidence>
<keyword evidence="6" id="KW-1185">Reference proteome</keyword>
<name>A0AAV9EML6_ACOCL</name>
<evidence type="ECO:0000313" key="5">
    <source>
        <dbReference type="EMBL" id="KAK1314755.1"/>
    </source>
</evidence>
<reference evidence="5" key="2">
    <citation type="submission" date="2023-06" db="EMBL/GenBank/DDBJ databases">
        <authorList>
            <person name="Ma L."/>
            <person name="Liu K.-W."/>
            <person name="Li Z."/>
            <person name="Hsiao Y.-Y."/>
            <person name="Qi Y."/>
            <person name="Fu T."/>
            <person name="Tang G."/>
            <person name="Zhang D."/>
            <person name="Sun W.-H."/>
            <person name="Liu D.-K."/>
            <person name="Li Y."/>
            <person name="Chen G.-Z."/>
            <person name="Liu X.-D."/>
            <person name="Liao X.-Y."/>
            <person name="Jiang Y.-T."/>
            <person name="Yu X."/>
            <person name="Hao Y."/>
            <person name="Huang J."/>
            <person name="Zhao X.-W."/>
            <person name="Ke S."/>
            <person name="Chen Y.-Y."/>
            <person name="Wu W.-L."/>
            <person name="Hsu J.-L."/>
            <person name="Lin Y.-F."/>
            <person name="Huang M.-D."/>
            <person name="Li C.-Y."/>
            <person name="Huang L."/>
            <person name="Wang Z.-W."/>
            <person name="Zhao X."/>
            <person name="Zhong W.-Y."/>
            <person name="Peng D.-H."/>
            <person name="Ahmad S."/>
            <person name="Lan S."/>
            <person name="Zhang J.-S."/>
            <person name="Tsai W.-C."/>
            <person name="Van De Peer Y."/>
            <person name="Liu Z.-J."/>
        </authorList>
    </citation>
    <scope>NUCLEOTIDE SEQUENCE</scope>
    <source>
        <strain evidence="5">CP</strain>
        <tissue evidence="5">Leaves</tissue>
    </source>
</reference>
<dbReference type="CDD" id="cd12384">
    <property type="entry name" value="RRM_RBM24_RBM38_like"/>
    <property type="match status" value="1"/>
</dbReference>
<accession>A0AAV9EML6</accession>
<feature type="compositionally biased region" description="Low complexity" evidence="3">
    <location>
        <begin position="1"/>
        <end position="14"/>
    </location>
</feature>
<dbReference type="Proteomes" id="UP001180020">
    <property type="component" value="Unassembled WGS sequence"/>
</dbReference>
<organism evidence="5 6">
    <name type="scientific">Acorus calamus</name>
    <name type="common">Sweet flag</name>
    <dbReference type="NCBI Taxonomy" id="4465"/>
    <lineage>
        <taxon>Eukaryota</taxon>
        <taxon>Viridiplantae</taxon>
        <taxon>Streptophyta</taxon>
        <taxon>Embryophyta</taxon>
        <taxon>Tracheophyta</taxon>
        <taxon>Spermatophyta</taxon>
        <taxon>Magnoliopsida</taxon>
        <taxon>Liliopsida</taxon>
        <taxon>Acoraceae</taxon>
        <taxon>Acorus</taxon>
    </lineage>
</organism>
<keyword evidence="1 2" id="KW-0694">RNA-binding</keyword>
<dbReference type="SUPFAM" id="SSF54928">
    <property type="entry name" value="RNA-binding domain, RBD"/>
    <property type="match status" value="1"/>
</dbReference>
<reference evidence="5" key="1">
    <citation type="journal article" date="2023" name="Nat. Commun.">
        <title>Diploid and tetraploid genomes of Acorus and the evolution of monocots.</title>
        <authorList>
            <person name="Ma L."/>
            <person name="Liu K.W."/>
            <person name="Li Z."/>
            <person name="Hsiao Y.Y."/>
            <person name="Qi Y."/>
            <person name="Fu T."/>
            <person name="Tang G.D."/>
            <person name="Zhang D."/>
            <person name="Sun W.H."/>
            <person name="Liu D.K."/>
            <person name="Li Y."/>
            <person name="Chen G.Z."/>
            <person name="Liu X.D."/>
            <person name="Liao X.Y."/>
            <person name="Jiang Y.T."/>
            <person name="Yu X."/>
            <person name="Hao Y."/>
            <person name="Huang J."/>
            <person name="Zhao X.W."/>
            <person name="Ke S."/>
            <person name="Chen Y.Y."/>
            <person name="Wu W.L."/>
            <person name="Hsu J.L."/>
            <person name="Lin Y.F."/>
            <person name="Huang M.D."/>
            <person name="Li C.Y."/>
            <person name="Huang L."/>
            <person name="Wang Z.W."/>
            <person name="Zhao X."/>
            <person name="Zhong W.Y."/>
            <person name="Peng D.H."/>
            <person name="Ahmad S."/>
            <person name="Lan S."/>
            <person name="Zhang J.S."/>
            <person name="Tsai W.C."/>
            <person name="Van de Peer Y."/>
            <person name="Liu Z.J."/>
        </authorList>
    </citation>
    <scope>NUCLEOTIDE SEQUENCE</scope>
    <source>
        <strain evidence="5">CP</strain>
    </source>
</reference>
<dbReference type="FunFam" id="3.30.70.330:FF:000250">
    <property type="entry name" value="RNA-binding (RRM/RBD/RNP motifs) family protein"/>
    <property type="match status" value="1"/>
</dbReference>
<dbReference type="InterPro" id="IPR012677">
    <property type="entry name" value="Nucleotide-bd_a/b_plait_sf"/>
</dbReference>
<dbReference type="PROSITE" id="PS50102">
    <property type="entry name" value="RRM"/>
    <property type="match status" value="1"/>
</dbReference>
<feature type="region of interest" description="Disordered" evidence="3">
    <location>
        <begin position="1"/>
        <end position="23"/>
    </location>
</feature>
<proteinExistence type="predicted"/>
<protein>
    <recommendedName>
        <fullName evidence="4">RRM domain-containing protein</fullName>
    </recommendedName>
</protein>
<dbReference type="GO" id="GO:0003723">
    <property type="term" value="F:RNA binding"/>
    <property type="evidence" value="ECO:0007669"/>
    <property type="project" value="UniProtKB-UniRule"/>
</dbReference>
<dbReference type="Gene3D" id="3.30.70.330">
    <property type="match status" value="1"/>
</dbReference>
<evidence type="ECO:0000259" key="4">
    <source>
        <dbReference type="PROSITE" id="PS50102"/>
    </source>
</evidence>
<evidence type="ECO:0000256" key="2">
    <source>
        <dbReference type="PROSITE-ProRule" id="PRU00176"/>
    </source>
</evidence>
<dbReference type="PANTHER" id="PTHR11176:SF57">
    <property type="entry name" value="PROTEIN BOULE"/>
    <property type="match status" value="1"/>
</dbReference>
<evidence type="ECO:0000256" key="1">
    <source>
        <dbReference type="ARBA" id="ARBA00022884"/>
    </source>
</evidence>
<dbReference type="InterPro" id="IPR000504">
    <property type="entry name" value="RRM_dom"/>
</dbReference>
<dbReference type="EMBL" id="JAUJYO010000006">
    <property type="protein sequence ID" value="KAK1314755.1"/>
    <property type="molecule type" value="Genomic_DNA"/>
</dbReference>
<feature type="domain" description="RRM" evidence="4">
    <location>
        <begin position="38"/>
        <end position="115"/>
    </location>
</feature>
<dbReference type="SMART" id="SM00360">
    <property type="entry name" value="RRM"/>
    <property type="match status" value="1"/>
</dbReference>
<comment type="caution">
    <text evidence="5">The sequence shown here is derived from an EMBL/GenBank/DDBJ whole genome shotgun (WGS) entry which is preliminary data.</text>
</comment>
<dbReference type="InterPro" id="IPR035979">
    <property type="entry name" value="RBD_domain_sf"/>
</dbReference>
<dbReference type="PANTHER" id="PTHR11176">
    <property type="entry name" value="BOULE-RELATED"/>
    <property type="match status" value="1"/>
</dbReference>
<sequence length="305" mass="33115">MAYQQMMQGSVSSGSGHGPGPGYHPQFMNSPFGDTTFTKVFVGGLAWETQSETMRGYFEQFGEILEAVVISDKNTGRSKGYGFVTFRDPDSARRACVDPSPVIDGRRANCNLASLGRPRPVLSYGRPRSANPYFGGVQVPRYIGSPTYHQPVSYGYQQGFGYPPYSYPSYGPEYVYPQNVYNPYMGQQYLQVYGAPGSVSPGVYPLGQLGQPPPSGHGYTAVQAYPMPGHFVQLASPNVNGVMAAPVPSIQAPFPTGKFSVDRCSGTNSSTTTIHSSCSFTTVHTGQRFRTNGRLKEIPKMNDTS</sequence>
<gene>
    <name evidence="5" type="ORF">QJS10_CPA06g01685</name>
</gene>
<evidence type="ECO:0000313" key="6">
    <source>
        <dbReference type="Proteomes" id="UP001180020"/>
    </source>
</evidence>
<dbReference type="AlphaFoldDB" id="A0AAV9EML6"/>
<dbReference type="Pfam" id="PF00076">
    <property type="entry name" value="RRM_1"/>
    <property type="match status" value="1"/>
</dbReference>